<keyword evidence="4" id="KW-0328">Glycosyltransferase</keyword>
<dbReference type="PANTHER" id="PTHR32438:SF5">
    <property type="entry name" value="4-ALPHA-GLUCANOTRANSFERASE DPE1, CHLOROPLASTIC_AMYLOPLASTIC"/>
    <property type="match status" value="1"/>
</dbReference>
<evidence type="ECO:0000256" key="3">
    <source>
        <dbReference type="ARBA" id="ARBA00012560"/>
    </source>
</evidence>
<keyword evidence="5 9" id="KW-0808">Transferase</keyword>
<dbReference type="Pfam" id="PF02446">
    <property type="entry name" value="Glyco_hydro_77"/>
    <property type="match status" value="1"/>
</dbReference>
<evidence type="ECO:0000256" key="4">
    <source>
        <dbReference type="ARBA" id="ARBA00022676"/>
    </source>
</evidence>
<dbReference type="Gene3D" id="3.20.20.80">
    <property type="entry name" value="Glycosidases"/>
    <property type="match status" value="1"/>
</dbReference>
<dbReference type="AlphaFoldDB" id="T1BSH3"/>
<evidence type="ECO:0000256" key="7">
    <source>
        <dbReference type="ARBA" id="ARBA00031423"/>
    </source>
</evidence>
<dbReference type="EC" id="2.4.1.25" evidence="3"/>
<protein>
    <recommendedName>
        <fullName evidence="3">4-alpha-glucanotransferase</fullName>
        <ecNumber evidence="3">2.4.1.25</ecNumber>
    </recommendedName>
    <alternativeName>
        <fullName evidence="7">Amylomaltase</fullName>
    </alternativeName>
    <alternativeName>
        <fullName evidence="8">Disproportionating enzyme</fullName>
    </alternativeName>
</protein>
<proteinExistence type="inferred from homology"/>
<accession>T1BSH3</accession>
<comment type="caution">
    <text evidence="9">The sequence shown here is derived from an EMBL/GenBank/DDBJ whole genome shotgun (WGS) entry which is preliminary data.</text>
</comment>
<reference evidence="9" key="2">
    <citation type="journal article" date="2014" name="ISME J.">
        <title>Microbial stratification in low pH oxic and suboxic macroscopic growths along an acid mine drainage.</title>
        <authorList>
            <person name="Mendez-Garcia C."/>
            <person name="Mesa V."/>
            <person name="Sprenger R.R."/>
            <person name="Richter M."/>
            <person name="Diez M.S."/>
            <person name="Solano J."/>
            <person name="Bargiela R."/>
            <person name="Golyshina O.V."/>
            <person name="Manteca A."/>
            <person name="Ramos J.L."/>
            <person name="Gallego J.R."/>
            <person name="Llorente I."/>
            <person name="Martins Dos Santos V.A."/>
            <person name="Jensen O.N."/>
            <person name="Pelaez A.I."/>
            <person name="Sanchez J."/>
            <person name="Ferrer M."/>
        </authorList>
    </citation>
    <scope>NUCLEOTIDE SEQUENCE</scope>
</reference>
<name>T1BSH3_9ZZZZ</name>
<evidence type="ECO:0000256" key="8">
    <source>
        <dbReference type="ARBA" id="ARBA00031501"/>
    </source>
</evidence>
<gene>
    <name evidence="9" type="ORF">B1B_09045</name>
</gene>
<keyword evidence="6" id="KW-0119">Carbohydrate metabolism</keyword>
<dbReference type="SUPFAM" id="SSF51445">
    <property type="entry name" value="(Trans)glycosidases"/>
    <property type="match status" value="1"/>
</dbReference>
<dbReference type="NCBIfam" id="TIGR00217">
    <property type="entry name" value="malQ"/>
    <property type="match status" value="1"/>
</dbReference>
<dbReference type="InterPro" id="IPR017853">
    <property type="entry name" value="GH"/>
</dbReference>
<dbReference type="GO" id="GO:0004134">
    <property type="term" value="F:4-alpha-glucanotransferase activity"/>
    <property type="evidence" value="ECO:0007669"/>
    <property type="project" value="UniProtKB-EC"/>
</dbReference>
<evidence type="ECO:0000256" key="6">
    <source>
        <dbReference type="ARBA" id="ARBA00023277"/>
    </source>
</evidence>
<evidence type="ECO:0000256" key="5">
    <source>
        <dbReference type="ARBA" id="ARBA00022679"/>
    </source>
</evidence>
<reference evidence="9" key="1">
    <citation type="submission" date="2013-08" db="EMBL/GenBank/DDBJ databases">
        <authorList>
            <person name="Mendez C."/>
            <person name="Richter M."/>
            <person name="Ferrer M."/>
            <person name="Sanchez J."/>
        </authorList>
    </citation>
    <scope>NUCLEOTIDE SEQUENCE</scope>
</reference>
<sequence length="301" mass="33809">MFATQWEALREYAHRKNIHLLGDLPMFVAHQSADVWASRSLFRLDEEGMPTVVAGVPPDYFSADGQRWGNPLYDWDRIGSGHFQWWIERVGVELTRFDALRLDHFRGLEACWEIPAGAPVARDGHWIQVPGAELLSALNKAFGALPLIAEDLGLITPAVIALRERFGLPGMRVLQFAFDGSPDNPHLPHHHVPHAVVYTGTHDNPPSAAWGDAMDPETRRRVSEYCGRESEPVSWMLILTALASVARLAVVPLQDWLGTGQESRINTPGTAGGNWMWRFDWAEIPADLPMRSSHWTRVFGR</sequence>
<organism evidence="9">
    <name type="scientific">mine drainage metagenome</name>
    <dbReference type="NCBI Taxonomy" id="410659"/>
    <lineage>
        <taxon>unclassified sequences</taxon>
        <taxon>metagenomes</taxon>
        <taxon>ecological metagenomes</taxon>
    </lineage>
</organism>
<comment type="similarity">
    <text evidence="2">Belongs to the disproportionating enzyme family.</text>
</comment>
<dbReference type="GO" id="GO:0005975">
    <property type="term" value="P:carbohydrate metabolic process"/>
    <property type="evidence" value="ECO:0007669"/>
    <property type="project" value="InterPro"/>
</dbReference>
<comment type="catalytic activity">
    <reaction evidence="1">
        <text>Transfers a segment of a (1-&gt;4)-alpha-D-glucan to a new position in an acceptor, which may be glucose or a (1-&gt;4)-alpha-D-glucan.</text>
        <dbReference type="EC" id="2.4.1.25"/>
    </reaction>
</comment>
<evidence type="ECO:0000256" key="2">
    <source>
        <dbReference type="ARBA" id="ARBA00005684"/>
    </source>
</evidence>
<dbReference type="EMBL" id="AUZY01005945">
    <property type="protein sequence ID" value="EQD56139.1"/>
    <property type="molecule type" value="Genomic_DNA"/>
</dbReference>
<dbReference type="PANTHER" id="PTHR32438">
    <property type="entry name" value="4-ALPHA-GLUCANOTRANSFERASE DPE1, CHLOROPLASTIC/AMYLOPLASTIC"/>
    <property type="match status" value="1"/>
</dbReference>
<evidence type="ECO:0000313" key="9">
    <source>
        <dbReference type="EMBL" id="EQD56139.1"/>
    </source>
</evidence>
<dbReference type="InterPro" id="IPR003385">
    <property type="entry name" value="Glyco_hydro_77"/>
</dbReference>
<evidence type="ECO:0000256" key="1">
    <source>
        <dbReference type="ARBA" id="ARBA00000439"/>
    </source>
</evidence>